<evidence type="ECO:0000313" key="1">
    <source>
        <dbReference type="EMBL" id="GAY65797.1"/>
    </source>
</evidence>
<gene>
    <name evidence="1" type="ORF">CUMW_243790</name>
</gene>
<dbReference type="AlphaFoldDB" id="A0A2H5QME0"/>
<protein>
    <submittedName>
        <fullName evidence="1">Uncharacterized protein</fullName>
    </submittedName>
</protein>
<name>A0A2H5QME0_CITUN</name>
<accession>A0A2H5QME0</accession>
<proteinExistence type="predicted"/>
<reference evidence="1 2" key="1">
    <citation type="journal article" date="2017" name="Front. Genet.">
        <title>Draft sequencing of the heterozygous diploid genome of Satsuma (Citrus unshiu Marc.) using a hybrid assembly approach.</title>
        <authorList>
            <person name="Shimizu T."/>
            <person name="Tanizawa Y."/>
            <person name="Mochizuki T."/>
            <person name="Nagasaki H."/>
            <person name="Yoshioka T."/>
            <person name="Toyoda A."/>
            <person name="Fujiyama A."/>
            <person name="Kaminuma E."/>
            <person name="Nakamura Y."/>
        </authorList>
    </citation>
    <scope>NUCLEOTIDE SEQUENCE [LARGE SCALE GENOMIC DNA]</scope>
    <source>
        <strain evidence="2">cv. Miyagawa wase</strain>
    </source>
</reference>
<dbReference type="EMBL" id="BDQV01000514">
    <property type="protein sequence ID" value="GAY65797.1"/>
    <property type="molecule type" value="Genomic_DNA"/>
</dbReference>
<organism evidence="1 2">
    <name type="scientific">Citrus unshiu</name>
    <name type="common">Satsuma mandarin</name>
    <name type="synonym">Citrus nobilis var. unshiu</name>
    <dbReference type="NCBI Taxonomy" id="55188"/>
    <lineage>
        <taxon>Eukaryota</taxon>
        <taxon>Viridiplantae</taxon>
        <taxon>Streptophyta</taxon>
        <taxon>Embryophyta</taxon>
        <taxon>Tracheophyta</taxon>
        <taxon>Spermatophyta</taxon>
        <taxon>Magnoliopsida</taxon>
        <taxon>eudicotyledons</taxon>
        <taxon>Gunneridae</taxon>
        <taxon>Pentapetalae</taxon>
        <taxon>rosids</taxon>
        <taxon>malvids</taxon>
        <taxon>Sapindales</taxon>
        <taxon>Rutaceae</taxon>
        <taxon>Aurantioideae</taxon>
        <taxon>Citrus</taxon>
    </lineage>
</organism>
<comment type="caution">
    <text evidence="1">The sequence shown here is derived from an EMBL/GenBank/DDBJ whole genome shotgun (WGS) entry which is preliminary data.</text>
</comment>
<keyword evidence="2" id="KW-1185">Reference proteome</keyword>
<sequence>MVSRLSSRLQSLWPTLKRSSLSPLKHTFQTQASHLCLYKTHFSHLTAIKNYLACQIAIKSDN</sequence>
<dbReference type="Proteomes" id="UP000236630">
    <property type="component" value="Unassembled WGS sequence"/>
</dbReference>
<evidence type="ECO:0000313" key="2">
    <source>
        <dbReference type="Proteomes" id="UP000236630"/>
    </source>
</evidence>